<reference evidence="16" key="1">
    <citation type="journal article" date="2009" name="Appl. Environ. Microbiol.">
        <title>Complete genome sequence of the chemolithoautotrophic marine magnetotactic coccus strain MC-1.</title>
        <authorList>
            <person name="Schubbe S."/>
            <person name="Williams T.J."/>
            <person name="Xie G."/>
            <person name="Kiss H.E."/>
            <person name="Brettin T.S."/>
            <person name="Martinez D."/>
            <person name="Ross C.A."/>
            <person name="Schuler D."/>
            <person name="Cox B.L."/>
            <person name="Nealson K.H."/>
            <person name="Bazylinski D.A."/>
        </authorList>
    </citation>
    <scope>NUCLEOTIDE SEQUENCE [LARGE SCALE GENOMIC DNA]</scope>
    <source>
        <strain evidence="16">ATCC BAA-1437 / JCM 17883 / MC-1</strain>
    </source>
</reference>
<keyword evidence="12" id="KW-0175">Coiled coil</keyword>
<dbReference type="GO" id="GO:0004672">
    <property type="term" value="F:protein kinase activity"/>
    <property type="evidence" value="ECO:0007669"/>
    <property type="project" value="UniProtKB-ARBA"/>
</dbReference>
<comment type="subcellular location">
    <subcellularLocation>
        <location evidence="1">Cell membrane</location>
        <topology evidence="1">Multi-pass membrane protein</topology>
    </subcellularLocation>
</comment>
<dbReference type="STRING" id="156889.Mmc1_2307"/>
<organism evidence="15 16">
    <name type="scientific">Magnetococcus marinus (strain ATCC BAA-1437 / JCM 17883 / MC-1)</name>
    <dbReference type="NCBI Taxonomy" id="156889"/>
    <lineage>
        <taxon>Bacteria</taxon>
        <taxon>Pseudomonadati</taxon>
        <taxon>Pseudomonadota</taxon>
        <taxon>Magnetococcia</taxon>
        <taxon>Magnetococcales</taxon>
        <taxon>Magnetococcaceae</taxon>
        <taxon>Magnetococcus</taxon>
    </lineage>
</organism>
<feature type="modified residue" description="Phosphohistidine" evidence="10">
    <location>
        <position position="176"/>
    </location>
</feature>
<accession>A0LA14</accession>
<evidence type="ECO:0000256" key="5">
    <source>
        <dbReference type="ARBA" id="ARBA00022741"/>
    </source>
</evidence>
<dbReference type="SUPFAM" id="SSF52172">
    <property type="entry name" value="CheY-like"/>
    <property type="match status" value="1"/>
</dbReference>
<evidence type="ECO:0000256" key="11">
    <source>
        <dbReference type="PROSITE-ProRule" id="PRU00169"/>
    </source>
</evidence>
<dbReference type="Gene3D" id="3.40.50.2300">
    <property type="match status" value="1"/>
</dbReference>
<keyword evidence="5" id="KW-0547">Nucleotide-binding</keyword>
<keyword evidence="9" id="KW-0472">Membrane</keyword>
<evidence type="ECO:0000256" key="8">
    <source>
        <dbReference type="ARBA" id="ARBA00023012"/>
    </source>
</evidence>
<evidence type="ECO:0000256" key="9">
    <source>
        <dbReference type="ARBA" id="ARBA00023136"/>
    </source>
</evidence>
<evidence type="ECO:0000256" key="12">
    <source>
        <dbReference type="SAM" id="Coils"/>
    </source>
</evidence>
<dbReference type="AlphaFoldDB" id="A0LA14"/>
<gene>
    <name evidence="15" type="ordered locus">Mmc1_2307</name>
</gene>
<dbReference type="EMBL" id="CP000471">
    <property type="protein sequence ID" value="ABK44807.1"/>
    <property type="molecule type" value="Genomic_DNA"/>
</dbReference>
<feature type="domain" description="Response regulatory" evidence="13">
    <location>
        <begin position="1"/>
        <end position="92"/>
    </location>
</feature>
<dbReference type="Pfam" id="PF00072">
    <property type="entry name" value="Response_reg"/>
    <property type="match status" value="1"/>
</dbReference>
<dbReference type="CDD" id="cd00088">
    <property type="entry name" value="HPT"/>
    <property type="match status" value="1"/>
</dbReference>
<dbReference type="GO" id="GO:0000160">
    <property type="term" value="P:phosphorelay signal transduction system"/>
    <property type="evidence" value="ECO:0007669"/>
    <property type="project" value="UniProtKB-KW"/>
</dbReference>
<dbReference type="HOGENOM" id="CLU_841457_0_0_5"/>
<evidence type="ECO:0000256" key="7">
    <source>
        <dbReference type="ARBA" id="ARBA00022989"/>
    </source>
</evidence>
<reference evidence="15 16" key="2">
    <citation type="journal article" date="2012" name="Int. J. Syst. Evol. Microbiol.">
        <title>Magnetococcus marinus gen. nov., sp. nov., a marine, magnetotactic bacterium that represents a novel lineage (Magnetococcaceae fam. nov.; Magnetococcales ord. nov.) at the base of the Alphaproteobacteria.</title>
        <authorList>
            <person name="Bazylinski D.A."/>
            <person name="Williams T.J."/>
            <person name="Lefevre C.T."/>
            <person name="Berg R.J."/>
            <person name="Zhang C.L."/>
            <person name="Bowser S.S."/>
            <person name="Dean A.J."/>
            <person name="Beveridge T.J."/>
        </authorList>
    </citation>
    <scope>NUCLEOTIDE SEQUENCE [LARGE SCALE GENOMIC DNA]</scope>
    <source>
        <strain evidence="16">ATCC BAA-1437 / JCM 17883 / MC-1</strain>
    </source>
</reference>
<evidence type="ECO:0000256" key="4">
    <source>
        <dbReference type="ARBA" id="ARBA00022692"/>
    </source>
</evidence>
<name>A0LA14_MAGMM</name>
<dbReference type="CDD" id="cd17546">
    <property type="entry name" value="REC_hyHK_CKI1_RcsC-like"/>
    <property type="match status" value="1"/>
</dbReference>
<evidence type="ECO:0000313" key="15">
    <source>
        <dbReference type="EMBL" id="ABK44807.1"/>
    </source>
</evidence>
<protein>
    <submittedName>
        <fullName evidence="15">Response regulator receiver protein</fullName>
    </submittedName>
</protein>
<dbReference type="PROSITE" id="PS50110">
    <property type="entry name" value="RESPONSE_REGULATORY"/>
    <property type="match status" value="1"/>
</dbReference>
<evidence type="ECO:0000259" key="13">
    <source>
        <dbReference type="PROSITE" id="PS50110"/>
    </source>
</evidence>
<feature type="domain" description="HPt" evidence="14">
    <location>
        <begin position="137"/>
        <end position="240"/>
    </location>
</feature>
<evidence type="ECO:0000256" key="1">
    <source>
        <dbReference type="ARBA" id="ARBA00004651"/>
    </source>
</evidence>
<dbReference type="InterPro" id="IPR036641">
    <property type="entry name" value="HPT_dom_sf"/>
</dbReference>
<feature type="coiled-coil region" evidence="12">
    <location>
        <begin position="257"/>
        <end position="284"/>
    </location>
</feature>
<keyword evidence="16" id="KW-1185">Reference proteome</keyword>
<dbReference type="InterPro" id="IPR011006">
    <property type="entry name" value="CheY-like_superfamily"/>
</dbReference>
<dbReference type="Pfam" id="PF01627">
    <property type="entry name" value="Hpt"/>
    <property type="match status" value="1"/>
</dbReference>
<dbReference type="InterPro" id="IPR008207">
    <property type="entry name" value="Sig_transdc_His_kin_Hpt_dom"/>
</dbReference>
<evidence type="ECO:0000259" key="14">
    <source>
        <dbReference type="PROSITE" id="PS50894"/>
    </source>
</evidence>
<keyword evidence="7" id="KW-1133">Transmembrane helix</keyword>
<evidence type="ECO:0000256" key="6">
    <source>
        <dbReference type="ARBA" id="ARBA00022840"/>
    </source>
</evidence>
<keyword evidence="8" id="KW-0902">Two-component regulatory system</keyword>
<dbReference type="eggNOG" id="COG2198">
    <property type="taxonomic scope" value="Bacteria"/>
</dbReference>
<evidence type="ECO:0000313" key="16">
    <source>
        <dbReference type="Proteomes" id="UP000002586"/>
    </source>
</evidence>
<evidence type="ECO:0000256" key="10">
    <source>
        <dbReference type="PROSITE-ProRule" id="PRU00110"/>
    </source>
</evidence>
<proteinExistence type="predicted"/>
<evidence type="ECO:0000256" key="2">
    <source>
        <dbReference type="ARBA" id="ARBA00022475"/>
    </source>
</evidence>
<feature type="modified residue" description="4-aspartylphosphate" evidence="11">
    <location>
        <position position="25"/>
    </location>
</feature>
<dbReference type="KEGG" id="mgm:Mmc1_2307"/>
<keyword evidence="6" id="KW-0067">ATP-binding</keyword>
<dbReference type="PANTHER" id="PTHR45339">
    <property type="entry name" value="HYBRID SIGNAL TRANSDUCTION HISTIDINE KINASE J"/>
    <property type="match status" value="1"/>
</dbReference>
<keyword evidence="2" id="KW-1003">Cell membrane</keyword>
<dbReference type="SMART" id="SM00073">
    <property type="entry name" value="HPT"/>
    <property type="match status" value="1"/>
</dbReference>
<dbReference type="InterPro" id="IPR001789">
    <property type="entry name" value="Sig_transdc_resp-reg_receiver"/>
</dbReference>
<dbReference type="SMART" id="SM00448">
    <property type="entry name" value="REC"/>
    <property type="match status" value="1"/>
</dbReference>
<dbReference type="GO" id="GO:0005524">
    <property type="term" value="F:ATP binding"/>
    <property type="evidence" value="ECO:0007669"/>
    <property type="project" value="UniProtKB-KW"/>
</dbReference>
<dbReference type="PANTHER" id="PTHR45339:SF1">
    <property type="entry name" value="HYBRID SIGNAL TRANSDUCTION HISTIDINE KINASE J"/>
    <property type="match status" value="1"/>
</dbReference>
<keyword evidence="3 11" id="KW-0597">Phosphoprotein</keyword>
<dbReference type="Gene3D" id="1.20.120.160">
    <property type="entry name" value="HPT domain"/>
    <property type="match status" value="1"/>
</dbReference>
<dbReference type="GO" id="GO:0005886">
    <property type="term" value="C:plasma membrane"/>
    <property type="evidence" value="ECO:0007669"/>
    <property type="project" value="UniProtKB-SubCell"/>
</dbReference>
<evidence type="ECO:0000256" key="3">
    <source>
        <dbReference type="ARBA" id="ARBA00022553"/>
    </source>
</evidence>
<dbReference type="eggNOG" id="COG0784">
    <property type="taxonomic scope" value="Bacteria"/>
</dbReference>
<dbReference type="Proteomes" id="UP000002586">
    <property type="component" value="Chromosome"/>
</dbReference>
<sequence length="330" mass="36436">MSIAKHGQEALDLVQVSRFDAVLMDLQMPVMDGYEATRLIRAQPGLHDLPIIALSANVMKDQVRRCYEAGMNDHLPKPVDPNVLFRLLATHLGLESKLELREDPPDQEQLVQQSLQGFPAHPAGVALSQALFYADGRVALMCKLMQRFKQEQHDVVARIRQQLELGALADAQRLAHTLKGAAGTLGATLLQEKAKQLELSIRQKQESSPRDSLASFAVLEDMEAALALVLRSLTQILASPGALAYLESETMPGDGAAYDWQEQLEHLQKLIEDYNAEAEDLVARMLVASPPAPLIEPLSEVMQAVSGFDFALAEVRMQQVRQRVTEVFSA</sequence>
<dbReference type="PROSITE" id="PS50894">
    <property type="entry name" value="HPT"/>
    <property type="match status" value="1"/>
</dbReference>
<keyword evidence="4" id="KW-0812">Transmembrane</keyword>
<dbReference type="SUPFAM" id="SSF47226">
    <property type="entry name" value="Histidine-containing phosphotransfer domain, HPT domain"/>
    <property type="match status" value="1"/>
</dbReference>